<evidence type="ECO:0000256" key="5">
    <source>
        <dbReference type="ARBA" id="ARBA00022723"/>
    </source>
</evidence>
<dbReference type="InterPro" id="IPR034747">
    <property type="entry name" value="EXOI_SH3"/>
</dbReference>
<dbReference type="PROSITE" id="PS51785">
    <property type="entry name" value="EXOI_C"/>
    <property type="match status" value="1"/>
</dbReference>
<feature type="binding site" evidence="14">
    <location>
        <position position="38"/>
    </location>
    <ligand>
        <name>substrate</name>
    </ligand>
</feature>
<evidence type="ECO:0000256" key="9">
    <source>
        <dbReference type="ARBA" id="ARBA00022842"/>
    </source>
</evidence>
<keyword evidence="6 13" id="KW-0227">DNA damage</keyword>
<dbReference type="Pfam" id="PF08411">
    <property type="entry name" value="ExoI_SH3"/>
    <property type="match status" value="1"/>
</dbReference>
<dbReference type="Pfam" id="PF00929">
    <property type="entry name" value="RNase_T"/>
    <property type="match status" value="1"/>
</dbReference>
<protein>
    <recommendedName>
        <fullName evidence="3 13">Exodeoxyribonuclease I</fullName>
        <ecNumber evidence="2 13">3.1.11.1</ecNumber>
    </recommendedName>
</protein>
<evidence type="ECO:0000256" key="3">
    <source>
        <dbReference type="ARBA" id="ARBA00019900"/>
    </source>
</evidence>
<dbReference type="GO" id="GO:0008310">
    <property type="term" value="F:single-stranded DNA 3'-5' DNA exonuclease activity"/>
    <property type="evidence" value="ECO:0007669"/>
    <property type="project" value="UniProtKB-EC"/>
</dbReference>
<dbReference type="PANTHER" id="PTHR11046">
    <property type="entry name" value="OLIGORIBONUCLEASE, MITOCHONDRIAL"/>
    <property type="match status" value="1"/>
</dbReference>
<name>B0TQV4_SHEHH</name>
<dbReference type="Gene3D" id="3.30.1520.20">
    <property type="entry name" value="Exonuclease ExoI, domain 2"/>
    <property type="match status" value="1"/>
</dbReference>
<accession>B0TQV4</accession>
<keyword evidence="10" id="KW-0238">DNA-binding</keyword>
<dbReference type="InterPro" id="IPR036397">
    <property type="entry name" value="RNaseH_sf"/>
</dbReference>
<feature type="binding site" evidence="14">
    <location>
        <position position="186"/>
    </location>
    <ligand>
        <name>substrate</name>
    </ligand>
</feature>
<dbReference type="Gene3D" id="1.10.287.1240">
    <property type="match status" value="1"/>
</dbReference>
<dbReference type="InterPro" id="IPR013620">
    <property type="entry name" value="Exonuc_1_SH3"/>
</dbReference>
<keyword evidence="19" id="KW-1185">Reference proteome</keyword>
<dbReference type="PROSITE" id="PS51784">
    <property type="entry name" value="EXOI_SH3"/>
    <property type="match status" value="1"/>
</dbReference>
<dbReference type="GO" id="GO:0046872">
    <property type="term" value="F:metal ion binding"/>
    <property type="evidence" value="ECO:0007669"/>
    <property type="project" value="UniProtKB-KW"/>
</dbReference>
<keyword evidence="7 13" id="KW-0378">Hydrolase</keyword>
<sequence length="493" mass="56714">MQTNKTQPKPLIVKTKTTLKRNKENMSEHPTIFWHDYETFGANPAKDRPSQFAGVRTDLDLNIIGEPETFYCKLANDYLPSPEAILITGITPQLANLKGMPEAEFMDKINGLFSQPKTCVVGYNSLRFDDEVSRYGFYRNFIDPYAREWQNGNTRWDIIDLVRACYAFRPEGINWPEKEDGSPSFKLEQLTVANGLSHEKAHDAMSDVYATIDMAKLIKTVQPKLFDYYFSLRQKQQVSKLIDVLEMKPLVHVSSKISALNGCTTIIAPVAYHSTNKNAVICVNLAMDVTPLIELSVEEIRERMYTRRSDLAPDELPIGLKQVHINKSPFIAAANTLTDENAARLDFDKAFAREQFRKLKQHPELREKLVAVFDVEHDSKAVDPDQALYSGGFFSSADKAKIEIIRNTKPSNLAALELDFDDSRLAEMLFRYRARNYPETLDDSEQYRWREFCQTRLNDPDYIIRLENLLEETEQDESKQKLLQALCHYLRNL</sequence>
<proteinExistence type="predicted"/>
<evidence type="ECO:0000256" key="14">
    <source>
        <dbReference type="PIRSR" id="PIRSR000977-1"/>
    </source>
</evidence>
<evidence type="ECO:0000256" key="7">
    <source>
        <dbReference type="ARBA" id="ARBA00022801"/>
    </source>
</evidence>
<gene>
    <name evidence="18" type="ordered locus">Shal_1784</name>
</gene>
<dbReference type="InterPro" id="IPR058561">
    <property type="entry name" value="Exonuc_1_C"/>
</dbReference>
<evidence type="ECO:0000256" key="12">
    <source>
        <dbReference type="ARBA" id="ARBA00046792"/>
    </source>
</evidence>
<evidence type="ECO:0000256" key="13">
    <source>
        <dbReference type="PIRNR" id="PIRNR000977"/>
    </source>
</evidence>
<dbReference type="InterPro" id="IPR023607">
    <property type="entry name" value="Exodeoxyribonuclease_I"/>
</dbReference>
<dbReference type="HOGENOM" id="CLU_043508_1_1_6"/>
<dbReference type="AlphaFoldDB" id="B0TQV4"/>
<feature type="binding site" evidence="15">
    <location>
        <position position="38"/>
    </location>
    <ligand>
        <name>Mg(2+)</name>
        <dbReference type="ChEBI" id="CHEBI:18420"/>
        <label>2</label>
    </ligand>
</feature>
<evidence type="ECO:0000256" key="4">
    <source>
        <dbReference type="ARBA" id="ARBA00022722"/>
    </source>
</evidence>
<keyword evidence="9 15" id="KW-0460">Magnesium</keyword>
<comment type="subunit">
    <text evidence="12">Monomer. Interacts with ssb (via C-terminus); this interaction stimulates the exonuclease activity by recruiting the enzyme to its substrate.</text>
</comment>
<dbReference type="GO" id="GO:0000175">
    <property type="term" value="F:3'-5'-RNA exonuclease activity"/>
    <property type="evidence" value="ECO:0007669"/>
    <property type="project" value="InterPro"/>
</dbReference>
<feature type="domain" description="ExoI SH3-like" evidence="16">
    <location>
        <begin position="223"/>
        <end position="377"/>
    </location>
</feature>
<keyword evidence="8 13" id="KW-0269">Exonuclease</keyword>
<feature type="binding site" evidence="15">
    <location>
        <position position="207"/>
    </location>
    <ligand>
        <name>Mg(2+)</name>
        <dbReference type="ChEBI" id="CHEBI:18420"/>
        <label>2</label>
    </ligand>
</feature>
<keyword evidence="4 13" id="KW-0540">Nuclease</keyword>
<feature type="binding site" evidence="15">
    <location>
        <position position="36"/>
    </location>
    <ligand>
        <name>Mg(2+)</name>
        <dbReference type="ChEBI" id="CHEBI:18420"/>
        <label>1</label>
    </ligand>
</feature>
<dbReference type="Gene3D" id="3.30.420.10">
    <property type="entry name" value="Ribonuclease H-like superfamily/Ribonuclease H"/>
    <property type="match status" value="1"/>
</dbReference>
<dbReference type="STRING" id="458817.Shal_1784"/>
<dbReference type="EC" id="3.1.11.1" evidence="2 13"/>
<dbReference type="FunFam" id="3.30.1520.20:FF:000001">
    <property type="entry name" value="Exodeoxyribonuclease I"/>
    <property type="match status" value="1"/>
</dbReference>
<evidence type="ECO:0000256" key="1">
    <source>
        <dbReference type="ARBA" id="ARBA00000563"/>
    </source>
</evidence>
<evidence type="ECO:0000256" key="2">
    <source>
        <dbReference type="ARBA" id="ARBA00012108"/>
    </source>
</evidence>
<comment type="cofactor">
    <cofactor evidence="15">
        <name>Mg(2+)</name>
        <dbReference type="ChEBI" id="CHEBI:18420"/>
    </cofactor>
    <text evidence="15">Binds 2 Mg(2+) ions per monomer.</text>
</comment>
<dbReference type="Pfam" id="PF26016">
    <property type="entry name" value="ExoI_C"/>
    <property type="match status" value="1"/>
</dbReference>
<dbReference type="FunFam" id="1.20.1280.70:FF:000001">
    <property type="entry name" value="Exodeoxyribonuclease I"/>
    <property type="match status" value="1"/>
</dbReference>
<dbReference type="FunFam" id="3.30.420.10:FF:000033">
    <property type="entry name" value="Exodeoxyribonuclease I"/>
    <property type="match status" value="1"/>
</dbReference>
<dbReference type="EMBL" id="CP000931">
    <property type="protein sequence ID" value="ABZ76349.1"/>
    <property type="molecule type" value="Genomic_DNA"/>
</dbReference>
<dbReference type="GO" id="GO:0006281">
    <property type="term" value="P:DNA repair"/>
    <property type="evidence" value="ECO:0007669"/>
    <property type="project" value="UniProtKB-KW"/>
</dbReference>
<evidence type="ECO:0000259" key="16">
    <source>
        <dbReference type="PROSITE" id="PS51784"/>
    </source>
</evidence>
<evidence type="ECO:0000256" key="10">
    <source>
        <dbReference type="ARBA" id="ARBA00023125"/>
    </source>
</evidence>
<dbReference type="PANTHER" id="PTHR11046:SF11">
    <property type="entry name" value="EXODEOXYRIBONUCLEASE I"/>
    <property type="match status" value="1"/>
</dbReference>
<dbReference type="Gene3D" id="1.20.1280.70">
    <property type="entry name" value="Exonuclease ExoI, domain 3"/>
    <property type="match status" value="1"/>
</dbReference>
<dbReference type="InterPro" id="IPR022894">
    <property type="entry name" value="Oligoribonuclease"/>
</dbReference>
<evidence type="ECO:0000256" key="6">
    <source>
        <dbReference type="ARBA" id="ARBA00022763"/>
    </source>
</evidence>
<dbReference type="eggNOG" id="COG2925">
    <property type="taxonomic scope" value="Bacteria"/>
</dbReference>
<keyword evidence="11 13" id="KW-0234">DNA repair</keyword>
<keyword evidence="5 15" id="KW-0479">Metal-binding</keyword>
<evidence type="ECO:0000313" key="18">
    <source>
        <dbReference type="EMBL" id="ABZ76349.1"/>
    </source>
</evidence>
<feature type="domain" description="ExoI C-terminal" evidence="17">
    <location>
        <begin position="380"/>
        <end position="493"/>
    </location>
</feature>
<dbReference type="SUPFAM" id="SSF53098">
    <property type="entry name" value="Ribonuclease H-like"/>
    <property type="match status" value="1"/>
</dbReference>
<dbReference type="Proteomes" id="UP000001317">
    <property type="component" value="Chromosome"/>
</dbReference>
<reference evidence="18" key="1">
    <citation type="submission" date="2008-01" db="EMBL/GenBank/DDBJ databases">
        <title>Complete sequence of Shewanella halifaxensis HAW-EB4.</title>
        <authorList>
            <consortium name="US DOE Joint Genome Institute"/>
            <person name="Copeland A."/>
            <person name="Lucas S."/>
            <person name="Lapidus A."/>
            <person name="Glavina del Rio T."/>
            <person name="Dalin E."/>
            <person name="Tice H."/>
            <person name="Bruce D."/>
            <person name="Goodwin L."/>
            <person name="Pitluck S."/>
            <person name="Sims D."/>
            <person name="Brettin T."/>
            <person name="Detter J.C."/>
            <person name="Han C."/>
            <person name="Kuske C.R."/>
            <person name="Schmutz J."/>
            <person name="Larimer F."/>
            <person name="Land M."/>
            <person name="Hauser L."/>
            <person name="Kyrpides N."/>
            <person name="Kim E."/>
            <person name="Zhao J.-S."/>
            <person name="Richardson P."/>
        </authorList>
    </citation>
    <scope>NUCLEOTIDE SEQUENCE [LARGE SCALE GENOMIC DNA]</scope>
    <source>
        <strain evidence="18">HAW-EB4</strain>
    </source>
</reference>
<dbReference type="PIRSF" id="PIRSF000977">
    <property type="entry name" value="Exodeoxyribonuclease_I"/>
    <property type="match status" value="1"/>
</dbReference>
<evidence type="ECO:0000313" key="19">
    <source>
        <dbReference type="Proteomes" id="UP000001317"/>
    </source>
</evidence>
<dbReference type="NCBIfam" id="NF008746">
    <property type="entry name" value="PRK11779.1"/>
    <property type="match status" value="1"/>
</dbReference>
<organism evidence="18 19">
    <name type="scientific">Shewanella halifaxensis (strain HAW-EB4)</name>
    <dbReference type="NCBI Taxonomy" id="458817"/>
    <lineage>
        <taxon>Bacteria</taxon>
        <taxon>Pseudomonadati</taxon>
        <taxon>Pseudomonadota</taxon>
        <taxon>Gammaproteobacteria</taxon>
        <taxon>Alteromonadales</taxon>
        <taxon>Shewanellaceae</taxon>
        <taxon>Shewanella</taxon>
    </lineage>
</organism>
<dbReference type="CDD" id="cd06138">
    <property type="entry name" value="ExoI_N"/>
    <property type="match status" value="1"/>
</dbReference>
<evidence type="ECO:0000256" key="15">
    <source>
        <dbReference type="PIRSR" id="PIRSR000977-2"/>
    </source>
</evidence>
<evidence type="ECO:0000256" key="11">
    <source>
        <dbReference type="ARBA" id="ARBA00023204"/>
    </source>
</evidence>
<dbReference type="InterPro" id="IPR012337">
    <property type="entry name" value="RNaseH-like_sf"/>
</dbReference>
<evidence type="ECO:0000259" key="17">
    <source>
        <dbReference type="PROSITE" id="PS51785"/>
    </source>
</evidence>
<dbReference type="KEGG" id="shl:Shal_1784"/>
<comment type="catalytic activity">
    <reaction evidence="1 13">
        <text>Exonucleolytic cleavage in the 3'- to 5'-direction to yield nucleoside 5'-phosphates.</text>
        <dbReference type="EC" id="3.1.11.1"/>
    </reaction>
</comment>
<dbReference type="GO" id="GO:0003677">
    <property type="term" value="F:DNA binding"/>
    <property type="evidence" value="ECO:0007669"/>
    <property type="project" value="UniProtKB-KW"/>
</dbReference>
<dbReference type="InterPro" id="IPR038649">
    <property type="entry name" value="EXOI_SH3_sf"/>
</dbReference>
<evidence type="ECO:0000256" key="8">
    <source>
        <dbReference type="ARBA" id="ARBA00022839"/>
    </source>
</evidence>
<dbReference type="InterPro" id="IPR013520">
    <property type="entry name" value="Ribonucl_H"/>
</dbReference>